<keyword evidence="4" id="KW-0804">Transcription</keyword>
<dbReference type="Pfam" id="PF03466">
    <property type="entry name" value="LysR_substrate"/>
    <property type="match status" value="1"/>
</dbReference>
<dbReference type="GO" id="GO:0003677">
    <property type="term" value="F:DNA binding"/>
    <property type="evidence" value="ECO:0007669"/>
    <property type="project" value="UniProtKB-KW"/>
</dbReference>
<proteinExistence type="inferred from homology"/>
<comment type="caution">
    <text evidence="6">The sequence shown here is derived from an EMBL/GenBank/DDBJ whole genome shotgun (WGS) entry which is preliminary data.</text>
</comment>
<dbReference type="SUPFAM" id="SSF53850">
    <property type="entry name" value="Periplasmic binding protein-like II"/>
    <property type="match status" value="1"/>
</dbReference>
<evidence type="ECO:0000259" key="5">
    <source>
        <dbReference type="PROSITE" id="PS50931"/>
    </source>
</evidence>
<evidence type="ECO:0000313" key="7">
    <source>
        <dbReference type="Proteomes" id="UP001549047"/>
    </source>
</evidence>
<dbReference type="RefSeq" id="WP_354554145.1">
    <property type="nucleotide sequence ID" value="NZ_JBEPMB010000001.1"/>
</dbReference>
<sequence>MLNWDDLKFLLLLEERGSLAAAAKRLGVDHVTVARRIASLEEALGAKLVDRRQKRTLLTQAGLRIAAHARRMQEEVYALERTASSVRPDIAGPLSISAPALIAAELIAPRLGDFLKAHPALEITLRGDVQTVSITRREADISVRLSAPTDPTLIRRQVGTLRYRCLASPDYVSEIGFAAYRYVLFDHGDELLPHEAWMKSLAGPSFAIALRSNDLAIQLAAVAAGAGVVAAPEILGRRFGLVDAHPEKLFFDRHVWLGWHEDQRGQPAIEAVTAFLGDCLKGDRPS</sequence>
<dbReference type="Gene3D" id="1.10.10.10">
    <property type="entry name" value="Winged helix-like DNA-binding domain superfamily/Winged helix DNA-binding domain"/>
    <property type="match status" value="1"/>
</dbReference>
<dbReference type="InterPro" id="IPR050176">
    <property type="entry name" value="LTTR"/>
</dbReference>
<organism evidence="6 7">
    <name type="scientific">Rhizobium aquaticum</name>
    <dbReference type="NCBI Taxonomy" id="1549636"/>
    <lineage>
        <taxon>Bacteria</taxon>
        <taxon>Pseudomonadati</taxon>
        <taxon>Pseudomonadota</taxon>
        <taxon>Alphaproteobacteria</taxon>
        <taxon>Hyphomicrobiales</taxon>
        <taxon>Rhizobiaceae</taxon>
        <taxon>Rhizobium/Agrobacterium group</taxon>
        <taxon>Rhizobium</taxon>
    </lineage>
</organism>
<keyword evidence="3 6" id="KW-0238">DNA-binding</keyword>
<evidence type="ECO:0000256" key="2">
    <source>
        <dbReference type="ARBA" id="ARBA00023015"/>
    </source>
</evidence>
<dbReference type="InterPro" id="IPR000847">
    <property type="entry name" value="LysR_HTH_N"/>
</dbReference>
<evidence type="ECO:0000256" key="4">
    <source>
        <dbReference type="ARBA" id="ARBA00023163"/>
    </source>
</evidence>
<comment type="similarity">
    <text evidence="1">Belongs to the LysR transcriptional regulatory family.</text>
</comment>
<dbReference type="Pfam" id="PF00126">
    <property type="entry name" value="HTH_1"/>
    <property type="match status" value="1"/>
</dbReference>
<protein>
    <submittedName>
        <fullName evidence="6">DNA-binding transcriptional LysR family regulator</fullName>
    </submittedName>
</protein>
<name>A0ABV2IVL9_9HYPH</name>
<dbReference type="Gene3D" id="3.40.190.290">
    <property type="match status" value="1"/>
</dbReference>
<reference evidence="6 7" key="1">
    <citation type="submission" date="2024-06" db="EMBL/GenBank/DDBJ databases">
        <title>Genomic Encyclopedia of Type Strains, Phase IV (KMG-IV): sequencing the most valuable type-strain genomes for metagenomic binning, comparative biology and taxonomic classification.</title>
        <authorList>
            <person name="Goeker M."/>
        </authorList>
    </citation>
    <scope>NUCLEOTIDE SEQUENCE [LARGE SCALE GENOMIC DNA]</scope>
    <source>
        <strain evidence="6 7">DSM 29780</strain>
    </source>
</reference>
<evidence type="ECO:0000256" key="3">
    <source>
        <dbReference type="ARBA" id="ARBA00023125"/>
    </source>
</evidence>
<dbReference type="PANTHER" id="PTHR30579">
    <property type="entry name" value="TRANSCRIPTIONAL REGULATOR"/>
    <property type="match status" value="1"/>
</dbReference>
<keyword evidence="2" id="KW-0805">Transcription regulation</keyword>
<accession>A0ABV2IVL9</accession>
<dbReference type="EMBL" id="JBEPMB010000001">
    <property type="protein sequence ID" value="MET3611825.1"/>
    <property type="molecule type" value="Genomic_DNA"/>
</dbReference>
<dbReference type="PROSITE" id="PS50931">
    <property type="entry name" value="HTH_LYSR"/>
    <property type="match status" value="1"/>
</dbReference>
<evidence type="ECO:0000256" key="1">
    <source>
        <dbReference type="ARBA" id="ARBA00009437"/>
    </source>
</evidence>
<dbReference type="InterPro" id="IPR036390">
    <property type="entry name" value="WH_DNA-bd_sf"/>
</dbReference>
<feature type="domain" description="HTH lysR-type" evidence="5">
    <location>
        <begin position="2"/>
        <end position="59"/>
    </location>
</feature>
<evidence type="ECO:0000313" key="6">
    <source>
        <dbReference type="EMBL" id="MET3611825.1"/>
    </source>
</evidence>
<dbReference type="SUPFAM" id="SSF46785">
    <property type="entry name" value="Winged helix' DNA-binding domain"/>
    <property type="match status" value="1"/>
</dbReference>
<dbReference type="InterPro" id="IPR005119">
    <property type="entry name" value="LysR_subst-bd"/>
</dbReference>
<dbReference type="InterPro" id="IPR036388">
    <property type="entry name" value="WH-like_DNA-bd_sf"/>
</dbReference>
<dbReference type="PANTHER" id="PTHR30579:SF3">
    <property type="entry name" value="TRANSCRIPTIONAL REGULATORY PROTEIN"/>
    <property type="match status" value="1"/>
</dbReference>
<gene>
    <name evidence="6" type="ORF">ABID16_000130</name>
</gene>
<dbReference type="Proteomes" id="UP001549047">
    <property type="component" value="Unassembled WGS sequence"/>
</dbReference>
<keyword evidence="7" id="KW-1185">Reference proteome</keyword>